<dbReference type="SUPFAM" id="SSF48498">
    <property type="entry name" value="Tetracyclin repressor-like, C-terminal domain"/>
    <property type="match status" value="1"/>
</dbReference>
<dbReference type="PANTHER" id="PTHR47506:SF7">
    <property type="entry name" value="TRANSCRIPTIONAL REGULATORY PROTEIN"/>
    <property type="match status" value="1"/>
</dbReference>
<dbReference type="KEGG" id="sfy:GFH48_37910"/>
<dbReference type="SUPFAM" id="SSF46689">
    <property type="entry name" value="Homeodomain-like"/>
    <property type="match status" value="1"/>
</dbReference>
<evidence type="ECO:0000256" key="1">
    <source>
        <dbReference type="ARBA" id="ARBA00023015"/>
    </source>
</evidence>
<keyword evidence="7" id="KW-1185">Reference proteome</keyword>
<dbReference type="Gene3D" id="1.10.357.10">
    <property type="entry name" value="Tetracycline Repressor, domain 2"/>
    <property type="match status" value="1"/>
</dbReference>
<dbReference type="Proteomes" id="UP000326179">
    <property type="component" value="Chromosome"/>
</dbReference>
<proteinExistence type="predicted"/>
<dbReference type="InterPro" id="IPR009057">
    <property type="entry name" value="Homeodomain-like_sf"/>
</dbReference>
<sequence length="189" mass="20062">MSRVSKVQAEENRASVVAAAAQLFRERGVQGVSVADLMKAVGLTHGGFYKQFASKDALVTEAAERAFIDRDAYLAGLDEGHPDRVGARKAMVEEYLSPEHRDDPGTGCPSAGFAGDLAQAAFEGNVSSQQAYAEGVQRFADWMTEGEDDGLVATCTLVGAILLARATSSTEMSDEILRAVRDSIGESLT</sequence>
<dbReference type="InterPro" id="IPR001647">
    <property type="entry name" value="HTH_TetR"/>
</dbReference>
<evidence type="ECO:0000256" key="4">
    <source>
        <dbReference type="PROSITE-ProRule" id="PRU00335"/>
    </source>
</evidence>
<gene>
    <name evidence="6" type="ORF">GFH48_37910</name>
</gene>
<evidence type="ECO:0000256" key="2">
    <source>
        <dbReference type="ARBA" id="ARBA00023125"/>
    </source>
</evidence>
<protein>
    <submittedName>
        <fullName evidence="6">TetR family transcriptional regulator</fullName>
    </submittedName>
</protein>
<dbReference type="PANTHER" id="PTHR47506">
    <property type="entry name" value="TRANSCRIPTIONAL REGULATORY PROTEIN"/>
    <property type="match status" value="1"/>
</dbReference>
<evidence type="ECO:0000256" key="3">
    <source>
        <dbReference type="ARBA" id="ARBA00023163"/>
    </source>
</evidence>
<keyword evidence="2 4" id="KW-0238">DNA-binding</keyword>
<reference evidence="6 7" key="1">
    <citation type="submission" date="2019-10" db="EMBL/GenBank/DDBJ databases">
        <title>A novel species.</title>
        <authorList>
            <person name="Gao J."/>
        </authorList>
    </citation>
    <scope>NUCLEOTIDE SEQUENCE [LARGE SCALE GENOMIC DNA]</scope>
    <source>
        <strain evidence="6 7">QMT-28</strain>
    </source>
</reference>
<accession>A0A5Q0LM86</accession>
<dbReference type="PRINTS" id="PR00455">
    <property type="entry name" value="HTHTETR"/>
</dbReference>
<dbReference type="InterPro" id="IPR036271">
    <property type="entry name" value="Tet_transcr_reg_TetR-rel_C_sf"/>
</dbReference>
<dbReference type="AlphaFoldDB" id="A0A5Q0LM86"/>
<feature type="DNA-binding region" description="H-T-H motif" evidence="4">
    <location>
        <begin position="33"/>
        <end position="52"/>
    </location>
</feature>
<organism evidence="6 7">
    <name type="scientific">Streptomyces fagopyri</name>
    <dbReference type="NCBI Taxonomy" id="2662397"/>
    <lineage>
        <taxon>Bacteria</taxon>
        <taxon>Bacillati</taxon>
        <taxon>Actinomycetota</taxon>
        <taxon>Actinomycetes</taxon>
        <taxon>Kitasatosporales</taxon>
        <taxon>Streptomycetaceae</taxon>
        <taxon>Streptomyces</taxon>
    </lineage>
</organism>
<dbReference type="EMBL" id="CP045643">
    <property type="protein sequence ID" value="QFZ78305.1"/>
    <property type="molecule type" value="Genomic_DNA"/>
</dbReference>
<dbReference type="Pfam" id="PF00440">
    <property type="entry name" value="TetR_N"/>
    <property type="match status" value="1"/>
</dbReference>
<keyword evidence="1" id="KW-0805">Transcription regulation</keyword>
<evidence type="ECO:0000313" key="7">
    <source>
        <dbReference type="Proteomes" id="UP000326179"/>
    </source>
</evidence>
<dbReference type="RefSeq" id="WP_153292483.1">
    <property type="nucleotide sequence ID" value="NZ_CP045643.1"/>
</dbReference>
<name>A0A5Q0LM86_9ACTN</name>
<keyword evidence="3" id="KW-0804">Transcription</keyword>
<evidence type="ECO:0000259" key="5">
    <source>
        <dbReference type="PROSITE" id="PS50977"/>
    </source>
</evidence>
<feature type="domain" description="HTH tetR-type" evidence="5">
    <location>
        <begin position="10"/>
        <end position="70"/>
    </location>
</feature>
<dbReference type="PROSITE" id="PS50977">
    <property type="entry name" value="HTH_TETR_2"/>
    <property type="match status" value="1"/>
</dbReference>
<evidence type="ECO:0000313" key="6">
    <source>
        <dbReference type="EMBL" id="QFZ78305.1"/>
    </source>
</evidence>
<dbReference type="Gene3D" id="1.10.10.60">
    <property type="entry name" value="Homeodomain-like"/>
    <property type="match status" value="1"/>
</dbReference>
<dbReference type="GO" id="GO:0003677">
    <property type="term" value="F:DNA binding"/>
    <property type="evidence" value="ECO:0007669"/>
    <property type="project" value="UniProtKB-UniRule"/>
</dbReference>